<dbReference type="PATRIC" id="fig|37916.4.peg.1737"/>
<accession>A0A0J6W9A5</accession>
<dbReference type="RefSeq" id="WP_048469587.1">
    <property type="nucleotide sequence ID" value="NZ_JYNL01000019.1"/>
</dbReference>
<dbReference type="EMBL" id="JYNL01000019">
    <property type="protein sequence ID" value="KMO79149.1"/>
    <property type="molecule type" value="Genomic_DNA"/>
</dbReference>
<dbReference type="InterPro" id="IPR014710">
    <property type="entry name" value="RmlC-like_jellyroll"/>
</dbReference>
<dbReference type="PANTHER" id="PTHR46797:SF1">
    <property type="entry name" value="METHYLPHOSPHONATE SYNTHASE"/>
    <property type="match status" value="1"/>
</dbReference>
<comment type="caution">
    <text evidence="3">The sequence shown here is derived from an EMBL/GenBank/DDBJ whole genome shotgun (WGS) entry which is preliminary data.</text>
</comment>
<dbReference type="GO" id="GO:0005829">
    <property type="term" value="C:cytosol"/>
    <property type="evidence" value="ECO:0007669"/>
    <property type="project" value="TreeGrafter"/>
</dbReference>
<reference evidence="3 4" key="1">
    <citation type="journal article" date="2015" name="Genome Biol. Evol.">
        <title>Characterization of Three Mycobacterium spp. with Potential Use in Bioremediation by Genome Sequencing and Comparative Genomics.</title>
        <authorList>
            <person name="Das S."/>
            <person name="Pettersson B.M."/>
            <person name="Behra P.R."/>
            <person name="Ramesh M."/>
            <person name="Dasgupta S."/>
            <person name="Bhattacharya A."/>
            <person name="Kirsebom L.A."/>
        </authorList>
    </citation>
    <scope>NUCLEOTIDE SEQUENCE [LARGE SCALE GENOMIC DNA]</scope>
    <source>
        <strain evidence="3 4">DSM 43826</strain>
    </source>
</reference>
<dbReference type="AlphaFoldDB" id="A0A0J6W9A5"/>
<gene>
    <name evidence="3" type="primary">puuR_2</name>
    <name evidence="3" type="ORF">MCHLDSM_01817</name>
</gene>
<dbReference type="SMR" id="A0A0J6W9A5"/>
<dbReference type="InterPro" id="IPR013096">
    <property type="entry name" value="Cupin_2"/>
</dbReference>
<evidence type="ECO:0000313" key="3">
    <source>
        <dbReference type="EMBL" id="KMO79149.1"/>
    </source>
</evidence>
<dbReference type="CDD" id="cd00093">
    <property type="entry name" value="HTH_XRE"/>
    <property type="match status" value="1"/>
</dbReference>
<sequence length="197" mass="20836">MGVAGPRLREARLRRGLSLSDVAQAAGVTKGFLSLAERAKTQISVPTLLRICDALDIKLGSLFDYPSETVVGVGAVLNMGGVGLTEYLLTPAEQEDLQAIRSVVQPGGGSGGAYRTEADTIFVLVVRGAIELSVDGAVRQLRAGDTTTFAAQSMHEWQNSAEGVAEVVWVVTPPIPRDGLEGHRIQASTGRGKGRRR</sequence>
<keyword evidence="4" id="KW-1185">Reference proteome</keyword>
<dbReference type="InterPro" id="IPR011051">
    <property type="entry name" value="RmlC_Cupin_sf"/>
</dbReference>
<evidence type="ECO:0000259" key="2">
    <source>
        <dbReference type="PROSITE" id="PS50943"/>
    </source>
</evidence>
<protein>
    <submittedName>
        <fullName evidence="3">HTH-type transcriptional regulator PuuR</fullName>
    </submittedName>
</protein>
<keyword evidence="1" id="KW-0238">DNA-binding</keyword>
<dbReference type="Gene3D" id="2.60.120.10">
    <property type="entry name" value="Jelly Rolls"/>
    <property type="match status" value="1"/>
</dbReference>
<name>A0A0J6W9A5_9MYCO</name>
<dbReference type="SMART" id="SM00530">
    <property type="entry name" value="HTH_XRE"/>
    <property type="match status" value="1"/>
</dbReference>
<dbReference type="GO" id="GO:0003700">
    <property type="term" value="F:DNA-binding transcription factor activity"/>
    <property type="evidence" value="ECO:0007669"/>
    <property type="project" value="TreeGrafter"/>
</dbReference>
<organism evidence="3 4">
    <name type="scientific">Mycolicibacterium chlorophenolicum</name>
    <dbReference type="NCBI Taxonomy" id="37916"/>
    <lineage>
        <taxon>Bacteria</taxon>
        <taxon>Bacillati</taxon>
        <taxon>Actinomycetota</taxon>
        <taxon>Actinomycetes</taxon>
        <taxon>Mycobacteriales</taxon>
        <taxon>Mycobacteriaceae</taxon>
        <taxon>Mycolicibacterium</taxon>
    </lineage>
</organism>
<proteinExistence type="predicted"/>
<dbReference type="STRING" id="37916.MCHLDSM_01817"/>
<dbReference type="PROSITE" id="PS50943">
    <property type="entry name" value="HTH_CROC1"/>
    <property type="match status" value="1"/>
</dbReference>
<evidence type="ECO:0000313" key="4">
    <source>
        <dbReference type="Proteomes" id="UP000036513"/>
    </source>
</evidence>
<evidence type="ECO:0000256" key="1">
    <source>
        <dbReference type="ARBA" id="ARBA00023125"/>
    </source>
</evidence>
<dbReference type="Pfam" id="PF01381">
    <property type="entry name" value="HTH_3"/>
    <property type="match status" value="1"/>
</dbReference>
<dbReference type="InterPro" id="IPR050807">
    <property type="entry name" value="TransReg_Diox_bact_type"/>
</dbReference>
<dbReference type="InterPro" id="IPR001387">
    <property type="entry name" value="Cro/C1-type_HTH"/>
</dbReference>
<feature type="domain" description="HTH cro/C1-type" evidence="2">
    <location>
        <begin position="8"/>
        <end position="62"/>
    </location>
</feature>
<dbReference type="SUPFAM" id="SSF47413">
    <property type="entry name" value="lambda repressor-like DNA-binding domains"/>
    <property type="match status" value="1"/>
</dbReference>
<dbReference type="Proteomes" id="UP000036513">
    <property type="component" value="Unassembled WGS sequence"/>
</dbReference>
<dbReference type="PANTHER" id="PTHR46797">
    <property type="entry name" value="HTH-TYPE TRANSCRIPTIONAL REGULATOR"/>
    <property type="match status" value="1"/>
</dbReference>
<dbReference type="Gene3D" id="1.10.260.40">
    <property type="entry name" value="lambda repressor-like DNA-binding domains"/>
    <property type="match status" value="1"/>
</dbReference>
<dbReference type="GO" id="GO:0003677">
    <property type="term" value="F:DNA binding"/>
    <property type="evidence" value="ECO:0007669"/>
    <property type="project" value="UniProtKB-KW"/>
</dbReference>
<dbReference type="SUPFAM" id="SSF51182">
    <property type="entry name" value="RmlC-like cupins"/>
    <property type="match status" value="1"/>
</dbReference>
<dbReference type="CDD" id="cd02209">
    <property type="entry name" value="cupin_XRE_C"/>
    <property type="match status" value="1"/>
</dbReference>
<dbReference type="InterPro" id="IPR010982">
    <property type="entry name" value="Lambda_DNA-bd_dom_sf"/>
</dbReference>
<dbReference type="Pfam" id="PF07883">
    <property type="entry name" value="Cupin_2"/>
    <property type="match status" value="1"/>
</dbReference>